<proteinExistence type="predicted"/>
<dbReference type="AlphaFoldDB" id="A0A165L2J5"/>
<name>A0A165L2J5_EXIGL</name>
<dbReference type="InterPro" id="IPR001810">
    <property type="entry name" value="F-box_dom"/>
</dbReference>
<sequence length="438" mass="49623">MRPVWVFFLIWDNAGEPLGFSDYCSLPQKNEAHHDHGSGDAKHWQSRLVPQLRLVHVVRCACHRAEPLSTVKAMSVARDRLCCLPDELLLEVLDLLSRGDQARAARCSRHLYARAVPLFWKTLHLRIPWPQAKRICITLRRNASVAALVQHFDLFSDTTLRGAWADALVVLPVLVSALSKLVNLRVLVFHFGTKVQSGMLKQCIFPRLESLKMALTEQNVDFVASHPTITALDSMHRSSWDIGRRLGTGCQLAYISAHAALLVDMLTNYDQRSPYRRLAYGCYVRLDDAFWTDHARALCTALNNTDVRIGLLHLTGHLFVQRRVPGGVTTDRIDGLRLTFLRRHAYECYDGAQNLLTMCIGVQTLEFESAPGEVIDATEASVVYFRETLSRFSRACTTLHTVVTAWGRRWEKLDGTWIELPAFGMKSVDPFLPRTFMV</sequence>
<dbReference type="InParanoid" id="A0A165L2J5"/>
<dbReference type="Pfam" id="PF12937">
    <property type="entry name" value="F-box-like"/>
    <property type="match status" value="1"/>
</dbReference>
<reference evidence="2 3" key="1">
    <citation type="journal article" date="2016" name="Mol. Biol. Evol.">
        <title>Comparative Genomics of Early-Diverging Mushroom-Forming Fungi Provides Insights into the Origins of Lignocellulose Decay Capabilities.</title>
        <authorList>
            <person name="Nagy L.G."/>
            <person name="Riley R."/>
            <person name="Tritt A."/>
            <person name="Adam C."/>
            <person name="Daum C."/>
            <person name="Floudas D."/>
            <person name="Sun H."/>
            <person name="Yadav J.S."/>
            <person name="Pangilinan J."/>
            <person name="Larsson K.H."/>
            <person name="Matsuura K."/>
            <person name="Barry K."/>
            <person name="Labutti K."/>
            <person name="Kuo R."/>
            <person name="Ohm R.A."/>
            <person name="Bhattacharya S.S."/>
            <person name="Shirouzu T."/>
            <person name="Yoshinaga Y."/>
            <person name="Martin F.M."/>
            <person name="Grigoriev I.V."/>
            <person name="Hibbett D.S."/>
        </authorList>
    </citation>
    <scope>NUCLEOTIDE SEQUENCE [LARGE SCALE GENOMIC DNA]</scope>
    <source>
        <strain evidence="2 3">HHB12029</strain>
    </source>
</reference>
<keyword evidence="3" id="KW-1185">Reference proteome</keyword>
<dbReference type="EMBL" id="KV425932">
    <property type="protein sequence ID" value="KZV97252.1"/>
    <property type="molecule type" value="Genomic_DNA"/>
</dbReference>
<organism evidence="2 3">
    <name type="scientific">Exidia glandulosa HHB12029</name>
    <dbReference type="NCBI Taxonomy" id="1314781"/>
    <lineage>
        <taxon>Eukaryota</taxon>
        <taxon>Fungi</taxon>
        <taxon>Dikarya</taxon>
        <taxon>Basidiomycota</taxon>
        <taxon>Agaricomycotina</taxon>
        <taxon>Agaricomycetes</taxon>
        <taxon>Auriculariales</taxon>
        <taxon>Exidiaceae</taxon>
        <taxon>Exidia</taxon>
    </lineage>
</organism>
<evidence type="ECO:0000313" key="3">
    <source>
        <dbReference type="Proteomes" id="UP000077266"/>
    </source>
</evidence>
<evidence type="ECO:0000259" key="1">
    <source>
        <dbReference type="PROSITE" id="PS50181"/>
    </source>
</evidence>
<dbReference type="InterPro" id="IPR036047">
    <property type="entry name" value="F-box-like_dom_sf"/>
</dbReference>
<evidence type="ECO:0000313" key="2">
    <source>
        <dbReference type="EMBL" id="KZV97252.1"/>
    </source>
</evidence>
<dbReference type="Proteomes" id="UP000077266">
    <property type="component" value="Unassembled WGS sequence"/>
</dbReference>
<gene>
    <name evidence="2" type="ORF">EXIGLDRAFT_832966</name>
</gene>
<feature type="domain" description="F-box" evidence="1">
    <location>
        <begin position="78"/>
        <end position="123"/>
    </location>
</feature>
<accession>A0A165L2J5</accession>
<dbReference type="OrthoDB" id="3045012at2759"/>
<dbReference type="SUPFAM" id="SSF81383">
    <property type="entry name" value="F-box domain"/>
    <property type="match status" value="1"/>
</dbReference>
<dbReference type="PROSITE" id="PS50181">
    <property type="entry name" value="FBOX"/>
    <property type="match status" value="1"/>
</dbReference>
<protein>
    <recommendedName>
        <fullName evidence="1">F-box domain-containing protein</fullName>
    </recommendedName>
</protein>